<gene>
    <name evidence="1" type="ORF">WKW80_26075</name>
</gene>
<dbReference type="RefSeq" id="WP_340366481.1">
    <property type="nucleotide sequence ID" value="NZ_JBBKZV010000022.1"/>
</dbReference>
<dbReference type="Pfam" id="PF13318">
    <property type="entry name" value="AtzG-like"/>
    <property type="match status" value="1"/>
</dbReference>
<dbReference type="EMBL" id="JBBKZV010000022">
    <property type="protein sequence ID" value="MEJ8825448.1"/>
    <property type="molecule type" value="Genomic_DNA"/>
</dbReference>
<evidence type="ECO:0000313" key="1">
    <source>
        <dbReference type="EMBL" id="MEJ8825448.1"/>
    </source>
</evidence>
<name>A0ABU8W6C2_9BURK</name>
<comment type="caution">
    <text evidence="1">The sequence shown here is derived from an EMBL/GenBank/DDBJ whole genome shotgun (WGS) entry which is preliminary data.</text>
</comment>
<organism evidence="1 2">
    <name type="scientific">Variovorax humicola</name>
    <dbReference type="NCBI Taxonomy" id="1769758"/>
    <lineage>
        <taxon>Bacteria</taxon>
        <taxon>Pseudomonadati</taxon>
        <taxon>Pseudomonadota</taxon>
        <taxon>Betaproteobacteria</taxon>
        <taxon>Burkholderiales</taxon>
        <taxon>Comamonadaceae</taxon>
        <taxon>Variovorax</taxon>
    </lineage>
</organism>
<reference evidence="1 2" key="1">
    <citation type="submission" date="2024-03" db="EMBL/GenBank/DDBJ databases">
        <title>Novel species of the genus Variovorax.</title>
        <authorList>
            <person name="Liu Q."/>
            <person name="Xin Y.-H."/>
        </authorList>
    </citation>
    <scope>NUCLEOTIDE SEQUENCE [LARGE SCALE GENOMIC DNA]</scope>
    <source>
        <strain evidence="1 2">KACC 18501</strain>
    </source>
</reference>
<keyword evidence="2" id="KW-1185">Reference proteome</keyword>
<accession>A0ABU8W6C2</accession>
<dbReference type="InterPro" id="IPR025148">
    <property type="entry name" value="AtzG-like"/>
</dbReference>
<evidence type="ECO:0000313" key="2">
    <source>
        <dbReference type="Proteomes" id="UP001363010"/>
    </source>
</evidence>
<sequence>MTPSQIATYVDAAAAALDLRLRQDYRPGVLRYFTLASEFAAIVDAVPLQPHDEAATTFVPVEPREATE</sequence>
<dbReference type="Proteomes" id="UP001363010">
    <property type="component" value="Unassembled WGS sequence"/>
</dbReference>
<proteinExistence type="predicted"/>
<protein>
    <submittedName>
        <fullName evidence="1">AtzG-like protein</fullName>
    </submittedName>
</protein>